<dbReference type="GO" id="GO:0016987">
    <property type="term" value="F:sigma factor activity"/>
    <property type="evidence" value="ECO:0007669"/>
    <property type="project" value="InterPro"/>
</dbReference>
<dbReference type="KEGG" id="hrr:HZS55_20375"/>
<sequence>MTFQSSLFHYEEDLSPLSEAEREVYEAVEQDGYGMREYARKTGRSPGTVGNLLRRARRRLDGGEHA</sequence>
<keyword evidence="4" id="KW-1185">Reference proteome</keyword>
<dbReference type="OrthoDB" id="318346at2157"/>
<dbReference type="InterPro" id="IPR013249">
    <property type="entry name" value="RNA_pol_sigma70_r4_t2"/>
</dbReference>
<proteinExistence type="predicted"/>
<feature type="region of interest" description="Disordered" evidence="1">
    <location>
        <begin position="36"/>
        <end position="66"/>
    </location>
</feature>
<protein>
    <submittedName>
        <fullName evidence="3">Helix-turn-helix domain-containing protein</fullName>
    </submittedName>
</protein>
<accession>A0A7D5SSD3</accession>
<dbReference type="Proteomes" id="UP000509667">
    <property type="component" value="Chromosome"/>
</dbReference>
<organism evidence="3 4">
    <name type="scientific">Halosimplex rubrum</name>
    <dbReference type="NCBI Taxonomy" id="869889"/>
    <lineage>
        <taxon>Archaea</taxon>
        <taxon>Methanobacteriati</taxon>
        <taxon>Methanobacteriota</taxon>
        <taxon>Stenosarchaea group</taxon>
        <taxon>Halobacteria</taxon>
        <taxon>Halobacteriales</taxon>
        <taxon>Haloarculaceae</taxon>
        <taxon>Halosimplex</taxon>
    </lineage>
</organism>
<dbReference type="Pfam" id="PF08281">
    <property type="entry name" value="Sigma70_r4_2"/>
    <property type="match status" value="1"/>
</dbReference>
<dbReference type="RefSeq" id="WP_179909373.1">
    <property type="nucleotide sequence ID" value="NZ_CP058910.1"/>
</dbReference>
<reference evidence="3 4" key="1">
    <citation type="submission" date="2020-07" db="EMBL/GenBank/DDBJ databases">
        <title>Halosimplex pelagicum sp. nov. and Halosimplex rubrum sp. nov., isolated from salted brown alga Laminaria, and emended description of the genus Halosimplex.</title>
        <authorList>
            <person name="Cui H."/>
        </authorList>
    </citation>
    <scope>NUCLEOTIDE SEQUENCE [LARGE SCALE GENOMIC DNA]</scope>
    <source>
        <strain evidence="3 4">R27</strain>
    </source>
</reference>
<dbReference type="AlphaFoldDB" id="A0A7D5SSD3"/>
<dbReference type="GeneID" id="56080272"/>
<gene>
    <name evidence="3" type="ORF">HZS55_20375</name>
</gene>
<dbReference type="EMBL" id="CP058910">
    <property type="protein sequence ID" value="QLH79507.1"/>
    <property type="molecule type" value="Genomic_DNA"/>
</dbReference>
<dbReference type="InterPro" id="IPR013324">
    <property type="entry name" value="RNA_pol_sigma_r3/r4-like"/>
</dbReference>
<evidence type="ECO:0000313" key="4">
    <source>
        <dbReference type="Proteomes" id="UP000509667"/>
    </source>
</evidence>
<dbReference type="GO" id="GO:0006352">
    <property type="term" value="P:DNA-templated transcription initiation"/>
    <property type="evidence" value="ECO:0007669"/>
    <property type="project" value="InterPro"/>
</dbReference>
<dbReference type="InterPro" id="IPR036388">
    <property type="entry name" value="WH-like_DNA-bd_sf"/>
</dbReference>
<dbReference type="SUPFAM" id="SSF88659">
    <property type="entry name" value="Sigma3 and sigma4 domains of RNA polymerase sigma factors"/>
    <property type="match status" value="1"/>
</dbReference>
<evidence type="ECO:0000313" key="3">
    <source>
        <dbReference type="EMBL" id="QLH79507.1"/>
    </source>
</evidence>
<dbReference type="Gene3D" id="1.10.10.10">
    <property type="entry name" value="Winged helix-like DNA-binding domain superfamily/Winged helix DNA-binding domain"/>
    <property type="match status" value="1"/>
</dbReference>
<name>A0A7D5SSD3_9EURY</name>
<evidence type="ECO:0000259" key="2">
    <source>
        <dbReference type="Pfam" id="PF08281"/>
    </source>
</evidence>
<evidence type="ECO:0000256" key="1">
    <source>
        <dbReference type="SAM" id="MobiDB-lite"/>
    </source>
</evidence>
<dbReference type="GO" id="GO:0003677">
    <property type="term" value="F:DNA binding"/>
    <property type="evidence" value="ECO:0007669"/>
    <property type="project" value="InterPro"/>
</dbReference>
<feature type="domain" description="RNA polymerase sigma factor 70 region 4 type 2" evidence="2">
    <location>
        <begin position="17"/>
        <end position="60"/>
    </location>
</feature>